<dbReference type="PANTHER" id="PTHR48209:SF2">
    <property type="entry name" value="FI24008P1"/>
    <property type="match status" value="1"/>
</dbReference>
<sequence>MFKNIFNTPESLRNAILQAVRSGVESLRTVLANNPSESNISGNSSRSGGASYYYESQQDPGRSRSDSSSSISSTTTAMPGTGAGAGAASSSRPPMPVRDRTSGSGSGSGSWPFLPPSLTSARHLQQNSNASTNSNISSSSSSGSNAYIHTITTTTASDTDTTASTSANYQQRPGSIKDVAGSITDSVAESIKSLGNAGLKLGQLADLGFGLRNGSSVSIASSISSASGLTPHIRRGTGDSSSHHHHQHHHLHPYLVGAGPASRSRVWTWNGQDADNGDGDESLNKEMLLRTGARTEEAAKETATLLARLREQQQEQDFAMERARRMPEVEKMAQRYQDSWTDIHNHTTRNSEKADDADEILEKVMELCMRHIRASTTLAEETKGFKELEKSLSNMATMAENIQRNLEGLESKIEKLEEDADILNLADWKKSKTVELDKYMESKRKELWDKAELLSLRSEQYQKEEAARKLLQYQNQFETDMAHFRRTQEEQVQELWKIAEADGATAAIVAGEASGSLNNQRATSSSPAPGTPLARRSGVQGGTLIHPEADRRAIEDEEAREKEDLDQFLGPATESDSREDDNGDDQSVDEDDDENDVGDESEEEEEEEEEETSEDEEDDDLDPIAKARKARAAAAAAAAASVSTAGSTGSTISAFSALANQLSTTSLPRP</sequence>
<keyword evidence="1" id="KW-0175">Coiled coil</keyword>
<feature type="compositionally biased region" description="Low complexity" evidence="2">
    <location>
        <begin position="34"/>
        <end position="56"/>
    </location>
</feature>
<organism evidence="3 4">
    <name type="scientific">Dissophora globulifera</name>
    <dbReference type="NCBI Taxonomy" id="979702"/>
    <lineage>
        <taxon>Eukaryota</taxon>
        <taxon>Fungi</taxon>
        <taxon>Fungi incertae sedis</taxon>
        <taxon>Mucoromycota</taxon>
        <taxon>Mortierellomycotina</taxon>
        <taxon>Mortierellomycetes</taxon>
        <taxon>Mortierellales</taxon>
        <taxon>Mortierellaceae</taxon>
        <taxon>Dissophora</taxon>
    </lineage>
</organism>
<evidence type="ECO:0000313" key="3">
    <source>
        <dbReference type="EMBL" id="KAG0312947.1"/>
    </source>
</evidence>
<feature type="compositionally biased region" description="Polar residues" evidence="2">
    <location>
        <begin position="515"/>
        <end position="528"/>
    </location>
</feature>
<feature type="region of interest" description="Disordered" evidence="2">
    <location>
        <begin position="515"/>
        <end position="630"/>
    </location>
</feature>
<evidence type="ECO:0000256" key="2">
    <source>
        <dbReference type="SAM" id="MobiDB-lite"/>
    </source>
</evidence>
<name>A0A9P6R7Y1_9FUNG</name>
<dbReference type="Proteomes" id="UP000738325">
    <property type="component" value="Unassembled WGS sequence"/>
</dbReference>
<comment type="caution">
    <text evidence="3">The sequence shown here is derived from an EMBL/GenBank/DDBJ whole genome shotgun (WGS) entry which is preliminary data.</text>
</comment>
<feature type="compositionally biased region" description="Low complexity" evidence="2">
    <location>
        <begin position="127"/>
        <end position="144"/>
    </location>
</feature>
<dbReference type="EMBL" id="JAAAIP010000760">
    <property type="protein sequence ID" value="KAG0312947.1"/>
    <property type="molecule type" value="Genomic_DNA"/>
</dbReference>
<dbReference type="AlphaFoldDB" id="A0A9P6R7Y1"/>
<evidence type="ECO:0000313" key="4">
    <source>
        <dbReference type="Proteomes" id="UP000738325"/>
    </source>
</evidence>
<gene>
    <name evidence="3" type="ORF">BGZ99_009194</name>
</gene>
<feature type="compositionally biased region" description="Polar residues" evidence="2">
    <location>
        <begin position="117"/>
        <end position="126"/>
    </location>
</feature>
<protein>
    <submittedName>
        <fullName evidence="3">Uncharacterized protein</fullName>
    </submittedName>
</protein>
<dbReference type="PANTHER" id="PTHR48209">
    <property type="entry name" value="AGL056WP"/>
    <property type="match status" value="1"/>
</dbReference>
<dbReference type="OrthoDB" id="2445127at2759"/>
<feature type="compositionally biased region" description="Acidic residues" evidence="2">
    <location>
        <begin position="577"/>
        <end position="622"/>
    </location>
</feature>
<feature type="region of interest" description="Disordered" evidence="2">
    <location>
        <begin position="225"/>
        <end position="257"/>
    </location>
</feature>
<proteinExistence type="predicted"/>
<feature type="compositionally biased region" description="Basic and acidic residues" evidence="2">
    <location>
        <begin position="547"/>
        <end position="565"/>
    </location>
</feature>
<evidence type="ECO:0000256" key="1">
    <source>
        <dbReference type="SAM" id="Coils"/>
    </source>
</evidence>
<keyword evidence="4" id="KW-1185">Reference proteome</keyword>
<reference evidence="3" key="1">
    <citation type="journal article" date="2020" name="Fungal Divers.">
        <title>Resolving the Mortierellaceae phylogeny through synthesis of multi-gene phylogenetics and phylogenomics.</title>
        <authorList>
            <person name="Vandepol N."/>
            <person name="Liber J."/>
            <person name="Desiro A."/>
            <person name="Na H."/>
            <person name="Kennedy M."/>
            <person name="Barry K."/>
            <person name="Grigoriev I.V."/>
            <person name="Miller A.N."/>
            <person name="O'Donnell K."/>
            <person name="Stajich J.E."/>
            <person name="Bonito G."/>
        </authorList>
    </citation>
    <scope>NUCLEOTIDE SEQUENCE</scope>
    <source>
        <strain evidence="3">REB-010B</strain>
    </source>
</reference>
<feature type="compositionally biased region" description="Low complexity" evidence="2">
    <location>
        <begin position="66"/>
        <end position="92"/>
    </location>
</feature>
<feature type="coiled-coil region" evidence="1">
    <location>
        <begin position="385"/>
        <end position="426"/>
    </location>
</feature>
<accession>A0A9P6R7Y1</accession>
<feature type="region of interest" description="Disordered" evidence="2">
    <location>
        <begin position="34"/>
        <end position="144"/>
    </location>
</feature>
<feature type="compositionally biased region" description="Basic residues" evidence="2">
    <location>
        <begin position="243"/>
        <end position="252"/>
    </location>
</feature>